<evidence type="ECO:0000313" key="1">
    <source>
        <dbReference type="EMBL" id="KIK59459.1"/>
    </source>
</evidence>
<gene>
    <name evidence="1" type="ORF">GYMLUDRAFT_44446</name>
</gene>
<organism evidence="1 2">
    <name type="scientific">Collybiopsis luxurians FD-317 M1</name>
    <dbReference type="NCBI Taxonomy" id="944289"/>
    <lineage>
        <taxon>Eukaryota</taxon>
        <taxon>Fungi</taxon>
        <taxon>Dikarya</taxon>
        <taxon>Basidiomycota</taxon>
        <taxon>Agaricomycotina</taxon>
        <taxon>Agaricomycetes</taxon>
        <taxon>Agaricomycetidae</taxon>
        <taxon>Agaricales</taxon>
        <taxon>Marasmiineae</taxon>
        <taxon>Omphalotaceae</taxon>
        <taxon>Collybiopsis</taxon>
        <taxon>Collybiopsis luxurians</taxon>
    </lineage>
</organism>
<proteinExistence type="predicted"/>
<accession>A0A0D0CAI6</accession>
<keyword evidence="2" id="KW-1185">Reference proteome</keyword>
<dbReference type="HOGENOM" id="CLU_2812628_0_0_1"/>
<name>A0A0D0CAI6_9AGAR</name>
<sequence>MSITSSSLVALFQHHHSDHGLLTIGQASKNLSVPVAASSHSDLLSLAASDVPILSGKIAGLYNFLAP</sequence>
<evidence type="ECO:0000313" key="2">
    <source>
        <dbReference type="Proteomes" id="UP000053593"/>
    </source>
</evidence>
<protein>
    <submittedName>
        <fullName evidence="1">Uncharacterized protein</fullName>
    </submittedName>
</protein>
<reference evidence="1 2" key="1">
    <citation type="submission" date="2014-04" db="EMBL/GenBank/DDBJ databases">
        <title>Evolutionary Origins and Diversification of the Mycorrhizal Mutualists.</title>
        <authorList>
            <consortium name="DOE Joint Genome Institute"/>
            <consortium name="Mycorrhizal Genomics Consortium"/>
            <person name="Kohler A."/>
            <person name="Kuo A."/>
            <person name="Nagy L.G."/>
            <person name="Floudas D."/>
            <person name="Copeland A."/>
            <person name="Barry K.W."/>
            <person name="Cichocki N."/>
            <person name="Veneault-Fourrey C."/>
            <person name="LaButti K."/>
            <person name="Lindquist E.A."/>
            <person name="Lipzen A."/>
            <person name="Lundell T."/>
            <person name="Morin E."/>
            <person name="Murat C."/>
            <person name="Riley R."/>
            <person name="Ohm R."/>
            <person name="Sun H."/>
            <person name="Tunlid A."/>
            <person name="Henrissat B."/>
            <person name="Grigoriev I.V."/>
            <person name="Hibbett D.S."/>
            <person name="Martin F."/>
        </authorList>
    </citation>
    <scope>NUCLEOTIDE SEQUENCE [LARGE SCALE GENOMIC DNA]</scope>
    <source>
        <strain evidence="1 2">FD-317 M1</strain>
    </source>
</reference>
<dbReference type="EMBL" id="KN834779">
    <property type="protein sequence ID" value="KIK59459.1"/>
    <property type="molecule type" value="Genomic_DNA"/>
</dbReference>
<dbReference type="AlphaFoldDB" id="A0A0D0CAI6"/>
<dbReference type="Proteomes" id="UP000053593">
    <property type="component" value="Unassembled WGS sequence"/>
</dbReference>